<feature type="chain" id="PRO_5024401044" evidence="1">
    <location>
        <begin position="22"/>
        <end position="378"/>
    </location>
</feature>
<dbReference type="Pfam" id="PF05573">
    <property type="entry name" value="NosL"/>
    <property type="match status" value="2"/>
</dbReference>
<dbReference type="PANTHER" id="PTHR41247:SF1">
    <property type="entry name" value="HTH-TYPE TRANSCRIPTIONAL REPRESSOR YCNK"/>
    <property type="match status" value="1"/>
</dbReference>
<accession>A0A5R8Y3Z2</accession>
<dbReference type="RefSeq" id="WP_138151249.1">
    <property type="nucleotide sequence ID" value="NZ_VANU01000001.1"/>
</dbReference>
<dbReference type="Gene3D" id="3.30.70.2050">
    <property type="match status" value="2"/>
</dbReference>
<protein>
    <submittedName>
        <fullName evidence="2">Nitrous oxide reductase</fullName>
    </submittedName>
</protein>
<evidence type="ECO:0000313" key="2">
    <source>
        <dbReference type="EMBL" id="TLP40847.1"/>
    </source>
</evidence>
<proteinExistence type="predicted"/>
<gene>
    <name evidence="2" type="ORF">FDK22_02185</name>
</gene>
<organism evidence="2 3">
    <name type="scientific">Arcobacter arenosus</name>
    <dbReference type="NCBI Taxonomy" id="2576037"/>
    <lineage>
        <taxon>Bacteria</taxon>
        <taxon>Pseudomonadati</taxon>
        <taxon>Campylobacterota</taxon>
        <taxon>Epsilonproteobacteria</taxon>
        <taxon>Campylobacterales</taxon>
        <taxon>Arcobacteraceae</taxon>
        <taxon>Arcobacter</taxon>
    </lineage>
</organism>
<evidence type="ECO:0000313" key="3">
    <source>
        <dbReference type="Proteomes" id="UP000308901"/>
    </source>
</evidence>
<keyword evidence="3" id="KW-1185">Reference proteome</keyword>
<dbReference type="EMBL" id="VANU01000001">
    <property type="protein sequence ID" value="TLP40847.1"/>
    <property type="molecule type" value="Genomic_DNA"/>
</dbReference>
<evidence type="ECO:0000256" key="1">
    <source>
        <dbReference type="SAM" id="SignalP"/>
    </source>
</evidence>
<dbReference type="InterPro" id="IPR008719">
    <property type="entry name" value="N2O_reductase_NosL"/>
</dbReference>
<dbReference type="Proteomes" id="UP000308901">
    <property type="component" value="Unassembled WGS sequence"/>
</dbReference>
<sequence>MKKLLLSTLIIQFLLIGVSQGSDFNKTVKKDIELVQKEDIKTWCAVSGEELYKNYKTSHTAHDYDGKPTQYASLSYLVFDVEENHVKLQNSKVVDVSSNKLIPTKDAYYVMGSNVKGTKSKISKLAFAKKEDAKIFVSKNGGNIVSFEEAFAEAEKSLKEDMKPSNPKKMQREYLKGKKIYEAKCSNKEIDLKVYNWINYLKADLKNQCKKLKENQLHSVALYLWNVKRIENRAVNKIVEVRKEDKCPVCGMFVYKYPKWAAKLEFVKHEHKHYYVFDGVKDMIKFVHNPKKYNEHEKMIEQKLLVTDYYTQYAIDGKEAFYVVGSDTLGPMGNELIPFKYEEDAKTFLKDHQGTSIFKFSEITSELICKLDGLETCE</sequence>
<reference evidence="2 3" key="1">
    <citation type="submission" date="2019-05" db="EMBL/GenBank/DDBJ databases">
        <title>Arcobacter sp. nov., isolated from sea sediment.</title>
        <authorList>
            <person name="Kim W."/>
        </authorList>
    </citation>
    <scope>NUCLEOTIDE SEQUENCE [LARGE SCALE GENOMIC DNA]</scope>
    <source>
        <strain evidence="2 3">CAU 1517</strain>
    </source>
</reference>
<dbReference type="PANTHER" id="PTHR41247">
    <property type="entry name" value="HTH-TYPE TRANSCRIPTIONAL REPRESSOR YCNK"/>
    <property type="match status" value="1"/>
</dbReference>
<dbReference type="OrthoDB" id="982633at2"/>
<keyword evidence="1" id="KW-0732">Signal</keyword>
<name>A0A5R8Y3Z2_9BACT</name>
<dbReference type="AlphaFoldDB" id="A0A5R8Y3Z2"/>
<feature type="signal peptide" evidence="1">
    <location>
        <begin position="1"/>
        <end position="21"/>
    </location>
</feature>
<comment type="caution">
    <text evidence="2">The sequence shown here is derived from an EMBL/GenBank/DDBJ whole genome shotgun (WGS) entry which is preliminary data.</text>
</comment>
<dbReference type="SUPFAM" id="SSF160387">
    <property type="entry name" value="NosL/MerB-like"/>
    <property type="match status" value="2"/>
</dbReference>